<dbReference type="Gene3D" id="3.40.395.10">
    <property type="entry name" value="Adenoviral Proteinase, Chain A"/>
    <property type="match status" value="1"/>
</dbReference>
<gene>
    <name evidence="1" type="ORF">FWK35_00033782</name>
</gene>
<accession>A0A6G0W319</accession>
<dbReference type="AlphaFoldDB" id="A0A6G0W319"/>
<proteinExistence type="predicted"/>
<comment type="caution">
    <text evidence="1">The sequence shown here is derived from an EMBL/GenBank/DDBJ whole genome shotgun (WGS) entry which is preliminary data.</text>
</comment>
<dbReference type="Proteomes" id="UP000478052">
    <property type="component" value="Unassembled WGS sequence"/>
</dbReference>
<dbReference type="OrthoDB" id="426210at2759"/>
<name>A0A6G0W319_APHCR</name>
<feature type="non-terminal residue" evidence="1">
    <location>
        <position position="355"/>
    </location>
</feature>
<sequence length="355" mass="41794">MWPGTLEIECLQRKFLKYASFVLNIDCLPHDYTPVLVKLNLETLSSRRKKANLVFLSKLLSGEVDAPDMLGRINFNVPDANLRNFSPFRVPFCATNNLYNEPILHDRHKADKVLENRAWERYKAKDTPRKEKLVAYAVTNAMKAKRKMGMGCKGKRKHVTKNNSMLRIVLKINHFHGVFLRDSLPKKLHAIECGILNLDISSGDGSHWIAFHKNKDKVIYFDSFGDLLYTTIETNHMITPINTPSIQEIYQEYLVAHTSNERMMNWSTRASTLSQQINLEFNTLRILMSNHHIDNSIPIDESIIMMSLRDVYRLSRRITLNHTQYYILMQLLYWRRRLEEIEPIEYRKRLKVQWR</sequence>
<protein>
    <submittedName>
        <fullName evidence="1">Uncharacterized protein</fullName>
    </submittedName>
</protein>
<reference evidence="1 2" key="1">
    <citation type="submission" date="2019-08" db="EMBL/GenBank/DDBJ databases">
        <title>Whole genome of Aphis craccivora.</title>
        <authorList>
            <person name="Voronova N.V."/>
            <person name="Shulinski R.S."/>
            <person name="Bandarenka Y.V."/>
            <person name="Zhorov D.G."/>
            <person name="Warner D."/>
        </authorList>
    </citation>
    <scope>NUCLEOTIDE SEQUENCE [LARGE SCALE GENOMIC DNA]</scope>
    <source>
        <strain evidence="1">180601</strain>
        <tissue evidence="1">Whole Body</tissue>
    </source>
</reference>
<evidence type="ECO:0000313" key="2">
    <source>
        <dbReference type="Proteomes" id="UP000478052"/>
    </source>
</evidence>
<dbReference type="EMBL" id="VUJU01009902">
    <property type="protein sequence ID" value="KAF0716965.1"/>
    <property type="molecule type" value="Genomic_DNA"/>
</dbReference>
<evidence type="ECO:0000313" key="1">
    <source>
        <dbReference type="EMBL" id="KAF0716965.1"/>
    </source>
</evidence>
<organism evidence="1 2">
    <name type="scientific">Aphis craccivora</name>
    <name type="common">Cowpea aphid</name>
    <dbReference type="NCBI Taxonomy" id="307492"/>
    <lineage>
        <taxon>Eukaryota</taxon>
        <taxon>Metazoa</taxon>
        <taxon>Ecdysozoa</taxon>
        <taxon>Arthropoda</taxon>
        <taxon>Hexapoda</taxon>
        <taxon>Insecta</taxon>
        <taxon>Pterygota</taxon>
        <taxon>Neoptera</taxon>
        <taxon>Paraneoptera</taxon>
        <taxon>Hemiptera</taxon>
        <taxon>Sternorrhyncha</taxon>
        <taxon>Aphidomorpha</taxon>
        <taxon>Aphidoidea</taxon>
        <taxon>Aphididae</taxon>
        <taxon>Aphidini</taxon>
        <taxon>Aphis</taxon>
        <taxon>Aphis</taxon>
    </lineage>
</organism>
<keyword evidence="2" id="KW-1185">Reference proteome</keyword>